<keyword evidence="1" id="KW-0802">TPR repeat</keyword>
<name>A0A1M5GJS9_9FLAO</name>
<organism evidence="4 5">
    <name type="scientific">Chryseobacterium vrystaatense</name>
    <dbReference type="NCBI Taxonomy" id="307480"/>
    <lineage>
        <taxon>Bacteria</taxon>
        <taxon>Pseudomonadati</taxon>
        <taxon>Bacteroidota</taxon>
        <taxon>Flavobacteriia</taxon>
        <taxon>Flavobacteriales</taxon>
        <taxon>Weeksellaceae</taxon>
        <taxon>Chryseobacterium group</taxon>
        <taxon>Chryseobacterium</taxon>
    </lineage>
</organism>
<protein>
    <submittedName>
        <fullName evidence="4">TPR repeat-containing protein</fullName>
    </submittedName>
</protein>
<dbReference type="EMBL" id="FQVE01000004">
    <property type="protein sequence ID" value="SHG04005.1"/>
    <property type="molecule type" value="Genomic_DNA"/>
</dbReference>
<dbReference type="RefSeq" id="WP_073174600.1">
    <property type="nucleotide sequence ID" value="NZ_FQVE01000004.1"/>
</dbReference>
<dbReference type="PROSITE" id="PS50005">
    <property type="entry name" value="TPR"/>
    <property type="match status" value="1"/>
</dbReference>
<feature type="transmembrane region" description="Helical" evidence="2">
    <location>
        <begin position="276"/>
        <end position="296"/>
    </location>
</feature>
<evidence type="ECO:0000313" key="4">
    <source>
        <dbReference type="EMBL" id="SHG04005.1"/>
    </source>
</evidence>
<evidence type="ECO:0000313" key="5">
    <source>
        <dbReference type="Proteomes" id="UP000184108"/>
    </source>
</evidence>
<dbReference type="AlphaFoldDB" id="A0A1M5GJS9"/>
<evidence type="ECO:0000256" key="3">
    <source>
        <dbReference type="SAM" id="SignalP"/>
    </source>
</evidence>
<dbReference type="Gene3D" id="1.25.40.10">
    <property type="entry name" value="Tetratricopeptide repeat domain"/>
    <property type="match status" value="1"/>
</dbReference>
<keyword evidence="2" id="KW-1133">Transmembrane helix</keyword>
<feature type="chain" id="PRO_5012002375" evidence="3">
    <location>
        <begin position="21"/>
        <end position="305"/>
    </location>
</feature>
<accession>A0A1M5GJS9</accession>
<dbReference type="Proteomes" id="UP000184108">
    <property type="component" value="Unassembled WGS sequence"/>
</dbReference>
<keyword evidence="2" id="KW-0472">Membrane</keyword>
<dbReference type="InterPro" id="IPR019734">
    <property type="entry name" value="TPR_rpt"/>
</dbReference>
<sequence length="305" mass="34742">MKKSVLSLIFSFLFSIPAWACLNGETKELKDGTMIYMDFAGFIPRGHSFNNPEDLEKTLGGLEKEYKRTKNLDYLSDKGYILIILKKYKEAIELYKRIESIAPGRYSTASNMGTAYELMGNNIEALKWIEKSIKINPGSHFSSEWIHANILKAKIKGGETYSSEALMQNDFGSKRNPETNLSKEELYKLRKSLFYQLNERISFVNPEDKIVAQLLFDLGNVAFLMKFKNEALGDYEKAVFYGFNDPIIKQRIASLSAITDGKEAPKDVLDESTEDIIKVGLSVFSLLISAIIIFIFRKKIFPMLK</sequence>
<feature type="signal peptide" evidence="3">
    <location>
        <begin position="1"/>
        <end position="20"/>
    </location>
</feature>
<evidence type="ECO:0000256" key="2">
    <source>
        <dbReference type="SAM" id="Phobius"/>
    </source>
</evidence>
<feature type="repeat" description="TPR" evidence="1">
    <location>
        <begin position="106"/>
        <end position="139"/>
    </location>
</feature>
<keyword evidence="2" id="KW-0812">Transmembrane</keyword>
<dbReference type="SUPFAM" id="SSF48452">
    <property type="entry name" value="TPR-like"/>
    <property type="match status" value="1"/>
</dbReference>
<evidence type="ECO:0000256" key="1">
    <source>
        <dbReference type="PROSITE-ProRule" id="PRU00339"/>
    </source>
</evidence>
<dbReference type="Pfam" id="PF13181">
    <property type="entry name" value="TPR_8"/>
    <property type="match status" value="2"/>
</dbReference>
<dbReference type="SMART" id="SM00028">
    <property type="entry name" value="TPR"/>
    <property type="match status" value="3"/>
</dbReference>
<dbReference type="InterPro" id="IPR011990">
    <property type="entry name" value="TPR-like_helical_dom_sf"/>
</dbReference>
<proteinExistence type="predicted"/>
<reference evidence="5" key="1">
    <citation type="submission" date="2016-11" db="EMBL/GenBank/DDBJ databases">
        <authorList>
            <person name="Varghese N."/>
            <person name="Submissions S."/>
        </authorList>
    </citation>
    <scope>NUCLEOTIDE SEQUENCE [LARGE SCALE GENOMIC DNA]</scope>
    <source>
        <strain evidence="5">YR203</strain>
    </source>
</reference>
<keyword evidence="3" id="KW-0732">Signal</keyword>
<gene>
    <name evidence="4" type="ORF">SAMN02787073_3383</name>
</gene>